<dbReference type="SUPFAM" id="SSF53850">
    <property type="entry name" value="Periplasmic binding protein-like II"/>
    <property type="match status" value="1"/>
</dbReference>
<dbReference type="AlphaFoldDB" id="A0A1I5P7Z1"/>
<evidence type="ECO:0008006" key="3">
    <source>
        <dbReference type="Google" id="ProtNLM"/>
    </source>
</evidence>
<dbReference type="RefSeq" id="WP_092912132.1">
    <property type="nucleotide sequence ID" value="NZ_FOXB01000014.1"/>
</dbReference>
<proteinExistence type="predicted"/>
<keyword evidence="2" id="KW-1185">Reference proteome</keyword>
<name>A0A1I5P7Z1_9BACT</name>
<dbReference type="STRING" id="223786.SAMN05216234_1147"/>
<gene>
    <name evidence="1" type="ORF">SAMN05216234_1147</name>
</gene>
<sequence>MKKFVLIFLLILSFSWSAEYAVIAQKSMPPLSEKQIRAIYLKKITILNNMLLVPVNLSASSLIRKSFEERVLKMGHSRLKAYWTKQHYLGRRPPLKMKSQKSVKAFVKKIEGAIGYIEADMVDDEIKIIYKWRD</sequence>
<organism evidence="1 2">
    <name type="scientific">Hydrogenimonas thermophila</name>
    <dbReference type="NCBI Taxonomy" id="223786"/>
    <lineage>
        <taxon>Bacteria</taxon>
        <taxon>Pseudomonadati</taxon>
        <taxon>Campylobacterota</taxon>
        <taxon>Epsilonproteobacteria</taxon>
        <taxon>Campylobacterales</taxon>
        <taxon>Hydrogenimonadaceae</taxon>
        <taxon>Hydrogenimonas</taxon>
    </lineage>
</organism>
<dbReference type="OrthoDB" id="5368544at2"/>
<dbReference type="Proteomes" id="UP000199227">
    <property type="component" value="Unassembled WGS sequence"/>
</dbReference>
<protein>
    <recommendedName>
        <fullName evidence="3">Phosphate ABC transporter substrate-binding protein</fullName>
    </recommendedName>
</protein>
<evidence type="ECO:0000313" key="1">
    <source>
        <dbReference type="EMBL" id="SFP29920.1"/>
    </source>
</evidence>
<accession>A0A1I5P7Z1</accession>
<reference evidence="1 2" key="1">
    <citation type="submission" date="2016-10" db="EMBL/GenBank/DDBJ databases">
        <authorList>
            <person name="de Groot N.N."/>
        </authorList>
    </citation>
    <scope>NUCLEOTIDE SEQUENCE [LARGE SCALE GENOMIC DNA]</scope>
    <source>
        <strain evidence="1 2">EP1-55-1</strain>
    </source>
</reference>
<evidence type="ECO:0000313" key="2">
    <source>
        <dbReference type="Proteomes" id="UP000199227"/>
    </source>
</evidence>
<dbReference type="Gene3D" id="3.40.190.10">
    <property type="entry name" value="Periplasmic binding protein-like II"/>
    <property type="match status" value="1"/>
</dbReference>
<dbReference type="EMBL" id="FOXB01000014">
    <property type="protein sequence ID" value="SFP29920.1"/>
    <property type="molecule type" value="Genomic_DNA"/>
</dbReference>